<dbReference type="GO" id="GO:0006753">
    <property type="term" value="P:nucleoside phosphate metabolic process"/>
    <property type="evidence" value="ECO:0007669"/>
    <property type="project" value="TreeGrafter"/>
</dbReference>
<evidence type="ECO:0000256" key="1">
    <source>
        <dbReference type="ARBA" id="ARBA00000847"/>
    </source>
</evidence>
<evidence type="ECO:0000313" key="10">
    <source>
        <dbReference type="EMBL" id="QDV06865.1"/>
    </source>
</evidence>
<evidence type="ECO:0000256" key="4">
    <source>
        <dbReference type="ARBA" id="ARBA00016377"/>
    </source>
</evidence>
<dbReference type="EMBL" id="CP036434">
    <property type="protein sequence ID" value="QDV06865.1"/>
    <property type="molecule type" value="Genomic_DNA"/>
</dbReference>
<dbReference type="Pfam" id="PF00293">
    <property type="entry name" value="NUDIX"/>
    <property type="match status" value="1"/>
</dbReference>
<evidence type="ECO:0000313" key="11">
    <source>
        <dbReference type="Proteomes" id="UP000320390"/>
    </source>
</evidence>
<dbReference type="OrthoDB" id="9806150at2"/>
<dbReference type="Gene3D" id="3.90.79.10">
    <property type="entry name" value="Nucleoside Triphosphate Pyrophosphohydrolase"/>
    <property type="match status" value="1"/>
</dbReference>
<evidence type="ECO:0000259" key="9">
    <source>
        <dbReference type="PROSITE" id="PS51462"/>
    </source>
</evidence>
<evidence type="ECO:0000256" key="3">
    <source>
        <dbReference type="ARBA" id="ARBA00007275"/>
    </source>
</evidence>
<comment type="cofactor">
    <cofactor evidence="2">
        <name>Mg(2+)</name>
        <dbReference type="ChEBI" id="CHEBI:18420"/>
    </cofactor>
</comment>
<keyword evidence="11" id="KW-1185">Reference proteome</keyword>
<proteinExistence type="inferred from homology"/>
<dbReference type="InterPro" id="IPR015797">
    <property type="entry name" value="NUDIX_hydrolase-like_dom_sf"/>
</dbReference>
<evidence type="ECO:0000256" key="8">
    <source>
        <dbReference type="RuleBase" id="RU003476"/>
    </source>
</evidence>
<evidence type="ECO:0000256" key="2">
    <source>
        <dbReference type="ARBA" id="ARBA00001946"/>
    </source>
</evidence>
<dbReference type="SUPFAM" id="SSF55811">
    <property type="entry name" value="Nudix"/>
    <property type="match status" value="1"/>
</dbReference>
<dbReference type="PRINTS" id="PR00502">
    <property type="entry name" value="NUDIXFAMILY"/>
</dbReference>
<dbReference type="InterPro" id="IPR020476">
    <property type="entry name" value="Nudix_hydrolase"/>
</dbReference>
<evidence type="ECO:0000256" key="5">
    <source>
        <dbReference type="ARBA" id="ARBA00022801"/>
    </source>
</evidence>
<dbReference type="InterPro" id="IPR000086">
    <property type="entry name" value="NUDIX_hydrolase_dom"/>
</dbReference>
<dbReference type="GO" id="GO:0019693">
    <property type="term" value="P:ribose phosphate metabolic process"/>
    <property type="evidence" value="ECO:0007669"/>
    <property type="project" value="TreeGrafter"/>
</dbReference>
<dbReference type="PANTHER" id="PTHR11839">
    <property type="entry name" value="UDP/ADP-SUGAR PYROPHOSPHATASE"/>
    <property type="match status" value="1"/>
</dbReference>
<evidence type="ECO:0000256" key="7">
    <source>
        <dbReference type="ARBA" id="ARBA00032272"/>
    </source>
</evidence>
<feature type="domain" description="Nudix hydrolase" evidence="9">
    <location>
        <begin position="54"/>
        <end position="183"/>
    </location>
</feature>
<dbReference type="InterPro" id="IPR020084">
    <property type="entry name" value="NUDIX_hydrolase_CS"/>
</dbReference>
<accession>A0A518ES34</accession>
<protein>
    <recommendedName>
        <fullName evidence="4">GDP-mannose pyrophosphatase</fullName>
    </recommendedName>
    <alternativeName>
        <fullName evidence="6">GDP-mannose hydrolase</fullName>
    </alternativeName>
    <alternativeName>
        <fullName evidence="7">GDPMK</fullName>
    </alternativeName>
</protein>
<dbReference type="PROSITE" id="PS51462">
    <property type="entry name" value="NUDIX"/>
    <property type="match status" value="1"/>
</dbReference>
<dbReference type="AlphaFoldDB" id="A0A518ES34"/>
<gene>
    <name evidence="10" type="primary">nudF_1</name>
    <name evidence="10" type="ORF">Poly30_23820</name>
</gene>
<dbReference type="GO" id="GO:0016462">
    <property type="term" value="F:pyrophosphatase activity"/>
    <property type="evidence" value="ECO:0007669"/>
    <property type="project" value="UniProtKB-ARBA"/>
</dbReference>
<comment type="similarity">
    <text evidence="3">Belongs to the Nudix hydrolase family. NudK subfamily.</text>
</comment>
<reference evidence="10 11" key="1">
    <citation type="submission" date="2019-02" db="EMBL/GenBank/DDBJ databases">
        <title>Deep-cultivation of Planctomycetes and their phenomic and genomic characterization uncovers novel biology.</title>
        <authorList>
            <person name="Wiegand S."/>
            <person name="Jogler M."/>
            <person name="Boedeker C."/>
            <person name="Pinto D."/>
            <person name="Vollmers J."/>
            <person name="Rivas-Marin E."/>
            <person name="Kohn T."/>
            <person name="Peeters S.H."/>
            <person name="Heuer A."/>
            <person name="Rast P."/>
            <person name="Oberbeckmann S."/>
            <person name="Bunk B."/>
            <person name="Jeske O."/>
            <person name="Meyerdierks A."/>
            <person name="Storesund J.E."/>
            <person name="Kallscheuer N."/>
            <person name="Luecker S."/>
            <person name="Lage O.M."/>
            <person name="Pohl T."/>
            <person name="Merkel B.J."/>
            <person name="Hornburger P."/>
            <person name="Mueller R.-W."/>
            <person name="Bruemmer F."/>
            <person name="Labrenz M."/>
            <person name="Spormann A.M."/>
            <person name="Op den Camp H."/>
            <person name="Overmann J."/>
            <person name="Amann R."/>
            <person name="Jetten M.S.M."/>
            <person name="Mascher T."/>
            <person name="Medema M.H."/>
            <person name="Devos D.P."/>
            <person name="Kaster A.-K."/>
            <person name="Ovreas L."/>
            <person name="Rohde M."/>
            <person name="Galperin M.Y."/>
            <person name="Jogler C."/>
        </authorList>
    </citation>
    <scope>NUCLEOTIDE SEQUENCE [LARGE SCALE GENOMIC DNA]</scope>
    <source>
        <strain evidence="10 11">Poly30</strain>
    </source>
</reference>
<evidence type="ECO:0000256" key="6">
    <source>
        <dbReference type="ARBA" id="ARBA00032162"/>
    </source>
</evidence>
<dbReference type="PANTHER" id="PTHR11839:SF18">
    <property type="entry name" value="NUDIX HYDROLASE DOMAIN-CONTAINING PROTEIN"/>
    <property type="match status" value="1"/>
</dbReference>
<comment type="catalytic activity">
    <reaction evidence="1">
        <text>GDP-alpha-D-mannose + H2O = alpha-D-mannose 1-phosphate + GMP + 2 H(+)</text>
        <dbReference type="Rhea" id="RHEA:27978"/>
        <dbReference type="ChEBI" id="CHEBI:15377"/>
        <dbReference type="ChEBI" id="CHEBI:15378"/>
        <dbReference type="ChEBI" id="CHEBI:57527"/>
        <dbReference type="ChEBI" id="CHEBI:58115"/>
        <dbReference type="ChEBI" id="CHEBI:58409"/>
    </reaction>
</comment>
<dbReference type="RefSeq" id="WP_145197409.1">
    <property type="nucleotide sequence ID" value="NZ_CP036434.1"/>
</dbReference>
<dbReference type="PROSITE" id="PS00893">
    <property type="entry name" value="NUDIX_BOX"/>
    <property type="match status" value="1"/>
</dbReference>
<keyword evidence="5 8" id="KW-0378">Hydrolase</keyword>
<sequence length="197" mass="21765">MSDSKSGRVPENPAAFLPLPVASSTRVYDSDWVGLRRDMLRLENGELQEHHVIEIPDAVCVLPITTQGEIVFIGQYRHPHGKTHWEVPAGRIEPGESPEAGAARELLEETGYRPGRLVPLPGFHPTNGISAHWSFLYGALDCEKVADQSLDPGERMVVQTFSSLEAEALLKAGRLQDGFTALALMYGRLLLPELQRM</sequence>
<dbReference type="CDD" id="cd03424">
    <property type="entry name" value="NUDIX_ADPRase_Nudt5_UGPPase_Nudt14"/>
    <property type="match status" value="1"/>
</dbReference>
<dbReference type="GO" id="GO:0005829">
    <property type="term" value="C:cytosol"/>
    <property type="evidence" value="ECO:0007669"/>
    <property type="project" value="TreeGrafter"/>
</dbReference>
<organism evidence="10 11">
    <name type="scientific">Saltatorellus ferox</name>
    <dbReference type="NCBI Taxonomy" id="2528018"/>
    <lineage>
        <taxon>Bacteria</taxon>
        <taxon>Pseudomonadati</taxon>
        <taxon>Planctomycetota</taxon>
        <taxon>Planctomycetia</taxon>
        <taxon>Planctomycetia incertae sedis</taxon>
        <taxon>Saltatorellus</taxon>
    </lineage>
</organism>
<dbReference type="Proteomes" id="UP000320390">
    <property type="component" value="Chromosome"/>
</dbReference>
<name>A0A518ES34_9BACT</name>